<dbReference type="EMBL" id="JARVLH010000005">
    <property type="protein sequence ID" value="MEX5285732.1"/>
    <property type="molecule type" value="Genomic_DNA"/>
</dbReference>
<evidence type="ECO:0000313" key="12">
    <source>
        <dbReference type="Proteomes" id="UP001559623"/>
    </source>
</evidence>
<dbReference type="EC" id="4.1.1.50" evidence="11"/>
<dbReference type="PANTHER" id="PTHR33866">
    <property type="entry name" value="S-ADENOSYLMETHIONINE DECARBOXYLASE PROENZYME"/>
    <property type="match status" value="1"/>
</dbReference>
<dbReference type="Proteomes" id="UP001559623">
    <property type="component" value="Unassembled WGS sequence"/>
</dbReference>
<evidence type="ECO:0000256" key="2">
    <source>
        <dbReference type="ARBA" id="ARBA00022691"/>
    </source>
</evidence>
<protein>
    <submittedName>
        <fullName evidence="11">Adenosylmethionine decarboxylase</fullName>
        <ecNumber evidence="11">4.1.1.50</ecNumber>
    </submittedName>
</protein>
<organism evidence="11 12">
    <name type="scientific">Selenomonas sputigena</name>
    <dbReference type="NCBI Taxonomy" id="69823"/>
    <lineage>
        <taxon>Bacteria</taxon>
        <taxon>Bacillati</taxon>
        <taxon>Bacillota</taxon>
        <taxon>Negativicutes</taxon>
        <taxon>Selenomonadales</taxon>
        <taxon>Selenomonadaceae</taxon>
        <taxon>Selenomonas</taxon>
    </lineage>
</organism>
<sequence>MKIIARHLTADLYNCKENKLSDMEMTVATLRRLTDNTGFHILQVDTQVIERGHFVILAALKEGHLAIHTYTELKYAAADVFLCVAEADPEALFKGLRNFFKPDKFRTTVLKRGDFGTVKDMKPKIKSRVAPLRRIHNTGAKVIRLLARRNRKSNY</sequence>
<keyword evidence="6" id="KW-0620">Polyamine biosynthesis</keyword>
<dbReference type="SUPFAM" id="SSF56276">
    <property type="entry name" value="S-adenosylmethionine decarboxylase"/>
    <property type="match status" value="1"/>
</dbReference>
<keyword evidence="8 11" id="KW-0456">Lyase</keyword>
<dbReference type="NCBIfam" id="TIGR03330">
    <property type="entry name" value="SAM_DCase_Bsu"/>
    <property type="match status" value="1"/>
</dbReference>
<keyword evidence="9" id="KW-0704">Schiff base</keyword>
<accession>A0ABV3X838</accession>
<dbReference type="InterPro" id="IPR003826">
    <property type="entry name" value="AdoMetDC_fam_prok"/>
</dbReference>
<keyword evidence="12" id="KW-1185">Reference proteome</keyword>
<comment type="caution">
    <text evidence="11">The sequence shown here is derived from an EMBL/GenBank/DDBJ whole genome shotgun (WGS) entry which is preliminary data.</text>
</comment>
<evidence type="ECO:0000256" key="1">
    <source>
        <dbReference type="ARBA" id="ARBA00001928"/>
    </source>
</evidence>
<evidence type="ECO:0000256" key="5">
    <source>
        <dbReference type="ARBA" id="ARBA00023066"/>
    </source>
</evidence>
<dbReference type="Gene3D" id="3.60.90.10">
    <property type="entry name" value="S-adenosylmethionine decarboxylase"/>
    <property type="match status" value="1"/>
</dbReference>
<evidence type="ECO:0000256" key="7">
    <source>
        <dbReference type="ARBA" id="ARBA00023145"/>
    </source>
</evidence>
<evidence type="ECO:0000256" key="3">
    <source>
        <dbReference type="ARBA" id="ARBA00022793"/>
    </source>
</evidence>
<name>A0ABV3X838_9FIRM</name>
<evidence type="ECO:0000256" key="9">
    <source>
        <dbReference type="ARBA" id="ARBA00023270"/>
    </source>
</evidence>
<keyword evidence="3" id="KW-0210">Decarboxylase</keyword>
<dbReference type="GO" id="GO:0004014">
    <property type="term" value="F:adenosylmethionine decarboxylase activity"/>
    <property type="evidence" value="ECO:0007669"/>
    <property type="project" value="UniProtKB-EC"/>
</dbReference>
<evidence type="ECO:0000256" key="8">
    <source>
        <dbReference type="ARBA" id="ARBA00023239"/>
    </source>
</evidence>
<keyword evidence="2" id="KW-0949">S-adenosyl-L-methionine</keyword>
<keyword evidence="4" id="KW-0068">Autocatalytic cleavage</keyword>
<evidence type="ECO:0000256" key="4">
    <source>
        <dbReference type="ARBA" id="ARBA00022813"/>
    </source>
</evidence>
<dbReference type="PANTHER" id="PTHR33866:SF2">
    <property type="entry name" value="S-ADENOSYLMETHIONINE DECARBOXYLASE PROENZYME"/>
    <property type="match status" value="1"/>
</dbReference>
<keyword evidence="10" id="KW-0670">Pyruvate</keyword>
<dbReference type="RefSeq" id="WP_368847456.1">
    <property type="nucleotide sequence ID" value="NZ_CP194411.1"/>
</dbReference>
<proteinExistence type="predicted"/>
<evidence type="ECO:0000313" key="11">
    <source>
        <dbReference type="EMBL" id="MEX5285732.1"/>
    </source>
</evidence>
<dbReference type="Pfam" id="PF02675">
    <property type="entry name" value="AdoMet_dc"/>
    <property type="match status" value="1"/>
</dbReference>
<evidence type="ECO:0000256" key="10">
    <source>
        <dbReference type="ARBA" id="ARBA00023317"/>
    </source>
</evidence>
<keyword evidence="5" id="KW-0745">Spermidine biosynthesis</keyword>
<evidence type="ECO:0000256" key="6">
    <source>
        <dbReference type="ARBA" id="ARBA00023115"/>
    </source>
</evidence>
<dbReference type="InterPro" id="IPR016067">
    <property type="entry name" value="S-AdoMet_deCO2ase_core"/>
</dbReference>
<dbReference type="InterPro" id="IPR017716">
    <property type="entry name" value="S-AdoMet_deCOase_pro-enz"/>
</dbReference>
<reference evidence="11 12" key="1">
    <citation type="submission" date="2023-04" db="EMBL/GenBank/DDBJ databases">
        <title>Genome Sequence of Selenomonas sputigena ATCC 33150.</title>
        <authorList>
            <person name="Miller D.P."/>
            <person name="Anvari S."/>
            <person name="Polson S.W."/>
            <person name="Macdonald M."/>
            <person name="Mcdowell J.V."/>
        </authorList>
    </citation>
    <scope>NUCLEOTIDE SEQUENCE [LARGE SCALE GENOMIC DNA]</scope>
    <source>
        <strain evidence="11 12">ATCC 33150</strain>
    </source>
</reference>
<comment type="cofactor">
    <cofactor evidence="1">
        <name>pyruvate</name>
        <dbReference type="ChEBI" id="CHEBI:15361"/>
    </cofactor>
</comment>
<gene>
    <name evidence="11" type="primary">speD</name>
    <name evidence="11" type="ORF">QCO44_08820</name>
</gene>
<keyword evidence="7" id="KW-0865">Zymogen</keyword>